<reference evidence="2" key="1">
    <citation type="submission" date="2016-10" db="EMBL/GenBank/DDBJ databases">
        <authorList>
            <person name="Varghese N."/>
            <person name="Submissions S."/>
        </authorList>
    </citation>
    <scope>NUCLEOTIDE SEQUENCE [LARGE SCALE GENOMIC DNA]</scope>
    <source>
        <strain evidence="2">SP</strain>
    </source>
</reference>
<evidence type="ECO:0000313" key="2">
    <source>
        <dbReference type="Proteomes" id="UP000198935"/>
    </source>
</evidence>
<dbReference type="InterPro" id="IPR005623">
    <property type="entry name" value="Chaperone_NapD_NO3_reduct"/>
</dbReference>
<name>A0A1H3SI87_9BACI</name>
<dbReference type="OrthoDB" id="2885067at2"/>
<dbReference type="Proteomes" id="UP000198935">
    <property type="component" value="Unassembled WGS sequence"/>
</dbReference>
<dbReference type="Pfam" id="PF03927">
    <property type="entry name" value="NapD"/>
    <property type="match status" value="1"/>
</dbReference>
<dbReference type="EMBL" id="FNPI01000011">
    <property type="protein sequence ID" value="SDZ37410.1"/>
    <property type="molecule type" value="Genomic_DNA"/>
</dbReference>
<protein>
    <submittedName>
        <fullName evidence="1">Nitrate reductase NapD</fullName>
    </submittedName>
</protein>
<dbReference type="Gene3D" id="3.30.70.920">
    <property type="match status" value="1"/>
</dbReference>
<sequence>MIISGAFILTKKGEASRIATIVNNFPGVEVHHIDIEAKIIITVEAATIEDCYHIAEKIEKVNGVLNFSVVYITHDDGALITTGDVV</sequence>
<keyword evidence="2" id="KW-1185">Reference proteome</keyword>
<accession>A0A1H3SI87</accession>
<gene>
    <name evidence="1" type="ORF">SAMN05421736_11110</name>
</gene>
<evidence type="ECO:0000313" key="1">
    <source>
        <dbReference type="EMBL" id="SDZ37410.1"/>
    </source>
</evidence>
<organism evidence="1 2">
    <name type="scientific">Evansella caseinilytica</name>
    <dbReference type="NCBI Taxonomy" id="1503961"/>
    <lineage>
        <taxon>Bacteria</taxon>
        <taxon>Bacillati</taxon>
        <taxon>Bacillota</taxon>
        <taxon>Bacilli</taxon>
        <taxon>Bacillales</taxon>
        <taxon>Bacillaceae</taxon>
        <taxon>Evansella</taxon>
    </lineage>
</organism>
<dbReference type="STRING" id="1503961.SAMN05421736_11110"/>
<proteinExistence type="predicted"/>
<dbReference type="AlphaFoldDB" id="A0A1H3SI87"/>